<evidence type="ECO:0000256" key="2">
    <source>
        <dbReference type="ARBA" id="ARBA00004123"/>
    </source>
</evidence>
<evidence type="ECO:0000256" key="13">
    <source>
        <dbReference type="RuleBase" id="RU368093"/>
    </source>
</evidence>
<evidence type="ECO:0000256" key="4">
    <source>
        <dbReference type="ARBA" id="ARBA00022679"/>
    </source>
</evidence>
<feature type="compositionally biased region" description="Basic and acidic residues" evidence="14">
    <location>
        <begin position="325"/>
        <end position="334"/>
    </location>
</feature>
<dbReference type="GO" id="GO:0061630">
    <property type="term" value="F:ubiquitin protein ligase activity"/>
    <property type="evidence" value="ECO:0007669"/>
    <property type="project" value="UniProtKB-UniRule"/>
</dbReference>
<dbReference type="SMART" id="SM00513">
    <property type="entry name" value="SAP"/>
    <property type="match status" value="1"/>
</dbReference>
<comment type="catalytic activity">
    <reaction evidence="1 13">
        <text>S-ubiquitinyl-[E2 ubiquitin-conjugating enzyme]-L-cysteine + [acceptor protein]-L-lysine = [E2 ubiquitin-conjugating enzyme]-L-cysteine + N(6)-ubiquitinyl-[acceptor protein]-L-lysine.</text>
        <dbReference type="EC" id="2.3.2.27"/>
    </reaction>
</comment>
<evidence type="ECO:0000256" key="1">
    <source>
        <dbReference type="ARBA" id="ARBA00000900"/>
    </source>
</evidence>
<keyword evidence="9 13" id="KW-0862">Zinc</keyword>
<proteinExistence type="inferred from homology"/>
<accession>A0A9P8LAT9</accession>
<dbReference type="GO" id="GO:0006301">
    <property type="term" value="P:DNA damage tolerance"/>
    <property type="evidence" value="ECO:0007669"/>
    <property type="project" value="InterPro"/>
</dbReference>
<dbReference type="GO" id="GO:0006513">
    <property type="term" value="P:protein monoubiquitination"/>
    <property type="evidence" value="ECO:0007669"/>
    <property type="project" value="InterPro"/>
</dbReference>
<dbReference type="SMART" id="SM00734">
    <property type="entry name" value="ZnF_Rad18"/>
    <property type="match status" value="1"/>
</dbReference>
<evidence type="ECO:0000256" key="12">
    <source>
        <dbReference type="ARBA" id="ARBA00023242"/>
    </source>
</evidence>
<comment type="pathway">
    <text evidence="3 13">Protein modification; protein ubiquitination.</text>
</comment>
<dbReference type="InterPro" id="IPR006642">
    <property type="entry name" value="Rad18_UBZ4"/>
</dbReference>
<dbReference type="EMBL" id="JAGHQM010000741">
    <property type="protein sequence ID" value="KAH0558776.1"/>
    <property type="molecule type" value="Genomic_DNA"/>
</dbReference>
<feature type="domain" description="SAP" evidence="15">
    <location>
        <begin position="191"/>
        <end position="225"/>
    </location>
</feature>
<evidence type="ECO:0000256" key="8">
    <source>
        <dbReference type="ARBA" id="ARBA00022786"/>
    </source>
</evidence>
<evidence type="ECO:0000256" key="10">
    <source>
        <dbReference type="ARBA" id="ARBA00023125"/>
    </source>
</evidence>
<keyword evidence="6 13" id="KW-0227">DNA damage</keyword>
<feature type="compositionally biased region" description="Low complexity" evidence="14">
    <location>
        <begin position="96"/>
        <end position="109"/>
    </location>
</feature>
<keyword evidence="7 13" id="KW-0863">Zinc-finger</keyword>
<comment type="subunit">
    <text evidence="13">Interacts with E2 UBC2, forming a complex with ubiquitin ligase activity.</text>
</comment>
<keyword evidence="5 13" id="KW-0479">Metal-binding</keyword>
<feature type="region of interest" description="Disordered" evidence="14">
    <location>
        <begin position="60"/>
        <end position="115"/>
    </location>
</feature>
<dbReference type="GO" id="GO:0005634">
    <property type="term" value="C:nucleus"/>
    <property type="evidence" value="ECO:0007669"/>
    <property type="project" value="UniProtKB-SubCell"/>
</dbReference>
<feature type="region of interest" description="Disordered" evidence="14">
    <location>
        <begin position="296"/>
        <end position="370"/>
    </location>
</feature>
<dbReference type="GO" id="GO:0097505">
    <property type="term" value="C:Rad6-Rad18 complex"/>
    <property type="evidence" value="ECO:0007669"/>
    <property type="project" value="TreeGrafter"/>
</dbReference>
<evidence type="ECO:0000256" key="14">
    <source>
        <dbReference type="SAM" id="MobiDB-lite"/>
    </source>
</evidence>
<keyword evidence="12 13" id="KW-0539">Nucleus</keyword>
<evidence type="ECO:0000256" key="3">
    <source>
        <dbReference type="ARBA" id="ARBA00004906"/>
    </source>
</evidence>
<dbReference type="PANTHER" id="PTHR14134:SF2">
    <property type="entry name" value="E3 UBIQUITIN-PROTEIN LIGASE RAD18"/>
    <property type="match status" value="1"/>
</dbReference>
<dbReference type="AlphaFoldDB" id="A0A9P8LAT9"/>
<evidence type="ECO:0000259" key="15">
    <source>
        <dbReference type="PROSITE" id="PS50800"/>
    </source>
</evidence>
<dbReference type="NCBIfam" id="TIGR00599">
    <property type="entry name" value="rad18"/>
    <property type="match status" value="1"/>
</dbReference>
<keyword evidence="4 13" id="KW-0808">Transferase</keyword>
<dbReference type="GO" id="GO:0008270">
    <property type="term" value="F:zinc ion binding"/>
    <property type="evidence" value="ECO:0007669"/>
    <property type="project" value="UniProtKB-KW"/>
</dbReference>
<comment type="similarity">
    <text evidence="13">Belongs to the RAD18 family.</text>
</comment>
<reference evidence="16" key="1">
    <citation type="submission" date="2021-03" db="EMBL/GenBank/DDBJ databases">
        <title>Comparative genomics and phylogenomic investigation of the class Geoglossomycetes provide insights into ecological specialization and systematics.</title>
        <authorList>
            <person name="Melie T."/>
            <person name="Pirro S."/>
            <person name="Miller A.N."/>
            <person name="Quandt A."/>
        </authorList>
    </citation>
    <scope>NUCLEOTIDE SEQUENCE</scope>
    <source>
        <strain evidence="16">CAQ_001_2017</strain>
    </source>
</reference>
<organism evidence="16 17">
    <name type="scientific">Trichoglossum hirsutum</name>
    <dbReference type="NCBI Taxonomy" id="265104"/>
    <lineage>
        <taxon>Eukaryota</taxon>
        <taxon>Fungi</taxon>
        <taxon>Dikarya</taxon>
        <taxon>Ascomycota</taxon>
        <taxon>Pezizomycotina</taxon>
        <taxon>Geoglossomycetes</taxon>
        <taxon>Geoglossales</taxon>
        <taxon>Geoglossaceae</taxon>
        <taxon>Trichoglossum</taxon>
    </lineage>
</organism>
<dbReference type="Gene3D" id="3.30.160.60">
    <property type="entry name" value="Classic Zinc Finger"/>
    <property type="match status" value="1"/>
</dbReference>
<keyword evidence="17" id="KW-1185">Reference proteome</keyword>
<keyword evidence="8 13" id="KW-0833">Ubl conjugation pathway</keyword>
<comment type="caution">
    <text evidence="16">The sequence shown here is derived from an EMBL/GenBank/DDBJ whole genome shotgun (WGS) entry which is preliminary data.</text>
</comment>
<evidence type="ECO:0000256" key="6">
    <source>
        <dbReference type="ARBA" id="ARBA00022763"/>
    </source>
</evidence>
<evidence type="ECO:0000313" key="16">
    <source>
        <dbReference type="EMBL" id="KAH0558776.1"/>
    </source>
</evidence>
<evidence type="ECO:0000256" key="5">
    <source>
        <dbReference type="ARBA" id="ARBA00022723"/>
    </source>
</evidence>
<keyword evidence="11 13" id="KW-0234">DNA repair</keyword>
<evidence type="ECO:0000313" key="17">
    <source>
        <dbReference type="Proteomes" id="UP000750711"/>
    </source>
</evidence>
<dbReference type="PANTHER" id="PTHR14134">
    <property type="entry name" value="E3 UBIQUITIN-PROTEIN LIGASE RAD18"/>
    <property type="match status" value="1"/>
</dbReference>
<dbReference type="GO" id="GO:0003697">
    <property type="term" value="F:single-stranded DNA binding"/>
    <property type="evidence" value="ECO:0007669"/>
    <property type="project" value="UniProtKB-UniRule"/>
</dbReference>
<evidence type="ECO:0000256" key="11">
    <source>
        <dbReference type="ARBA" id="ARBA00023204"/>
    </source>
</evidence>
<name>A0A9P8LAT9_9PEZI</name>
<dbReference type="PROSITE" id="PS50800">
    <property type="entry name" value="SAP"/>
    <property type="match status" value="1"/>
</dbReference>
<evidence type="ECO:0000256" key="7">
    <source>
        <dbReference type="ARBA" id="ARBA00022771"/>
    </source>
</evidence>
<protein>
    <recommendedName>
        <fullName evidence="13">Postreplication repair E3 ubiquitin-protein ligase RAD18</fullName>
        <ecNumber evidence="13">2.3.2.27</ecNumber>
    </recommendedName>
    <alternativeName>
        <fullName evidence="13">RING-type E3 ubiquitin transferase RAD18</fullName>
    </alternativeName>
</protein>
<keyword evidence="10 13" id="KW-0238">DNA-binding</keyword>
<dbReference type="GO" id="GO:0006281">
    <property type="term" value="P:DNA repair"/>
    <property type="evidence" value="ECO:0007669"/>
    <property type="project" value="UniProtKB-KW"/>
</dbReference>
<gene>
    <name evidence="16" type="ORF">GP486_004580</name>
</gene>
<sequence>MDASEVSDSTDWLHTPLPALATVESALREDQEVKLRKNWALQELVDAFRAARPGVMELARHDSTEAGGRLTKRKLDDMAAKAEEPERPSRARKAGVSTQSSAASSVVASIDGEHDPSGDGLVPCPICNKRMREESVYLHLDRCERESKGVKLMAPSRPTTRSSAPAKVTLQARSPLRADNRTHEHLPRLNYSILKEYALRKKLSDLGLNSGGPRSQLEKRHTEWVHLWNANCDSLRPKSKRELLQDLEAWERSQAGSGSRVGSLGLSNSGNDVMRKDFDGASWAKNHHAEFQQLIAKARKKKAASSQCDSQNSPTDCRSTASADSTHRDFHVLAEEDDVGERNSAQKAAPEGGASLIEASGGDAARADAP</sequence>
<comment type="subcellular location">
    <subcellularLocation>
        <location evidence="2 13">Nucleus</location>
    </subcellularLocation>
</comment>
<dbReference type="Proteomes" id="UP000750711">
    <property type="component" value="Unassembled WGS sequence"/>
</dbReference>
<dbReference type="InterPro" id="IPR003034">
    <property type="entry name" value="SAP_dom"/>
</dbReference>
<feature type="compositionally biased region" description="Polar residues" evidence="14">
    <location>
        <begin position="305"/>
        <end position="324"/>
    </location>
</feature>
<dbReference type="InterPro" id="IPR004580">
    <property type="entry name" value="Rad18_fungi"/>
</dbReference>
<dbReference type="InterPro" id="IPR039577">
    <property type="entry name" value="Rad18"/>
</dbReference>
<feature type="compositionally biased region" description="Basic and acidic residues" evidence="14">
    <location>
        <begin position="73"/>
        <end position="89"/>
    </location>
</feature>
<comment type="function">
    <text evidence="13">E3 RING-finger protein, member of the UBC2/RAD6 epistasis group. Associates to the E2 ubiquitin conjugating enzyme UBC2/RAD6 to form the UBC2-RAD18 ubiquitin ligase complex involved in postreplicative repair (PRR) of damaged DNA.</text>
</comment>
<evidence type="ECO:0000256" key="9">
    <source>
        <dbReference type="ARBA" id="ARBA00022833"/>
    </source>
</evidence>
<dbReference type="EC" id="2.3.2.27" evidence="13"/>